<accession>A0A8J6XBH6</accession>
<keyword evidence="4" id="KW-1185">Reference proteome</keyword>
<evidence type="ECO:0000313" key="3">
    <source>
        <dbReference type="EMBL" id="MBD2771639.1"/>
    </source>
</evidence>
<evidence type="ECO:0000256" key="1">
    <source>
        <dbReference type="SAM" id="MobiDB-lite"/>
    </source>
</evidence>
<dbReference type="RefSeq" id="WP_190825932.1">
    <property type="nucleotide sequence ID" value="NZ_CAWPPI010000027.1"/>
</dbReference>
<evidence type="ECO:0000313" key="4">
    <source>
        <dbReference type="Proteomes" id="UP000629098"/>
    </source>
</evidence>
<sequence length="66" mass="7605">MKIFAKGWYKKEKPLPSQQLNQGELVIRVHLPLLCSGFMHHSPEDIENKSHKKEKPLPSQQLNQGS</sequence>
<gene>
    <name evidence="2" type="ORF">ICL16_05885</name>
    <name evidence="3" type="ORF">ICL16_05890</name>
</gene>
<evidence type="ECO:0000313" key="2">
    <source>
        <dbReference type="EMBL" id="MBD2771638.1"/>
    </source>
</evidence>
<protein>
    <submittedName>
        <fullName evidence="3">Uncharacterized protein</fullName>
    </submittedName>
</protein>
<feature type="region of interest" description="Disordered" evidence="1">
    <location>
        <begin position="42"/>
        <end position="66"/>
    </location>
</feature>
<dbReference type="Proteomes" id="UP000629098">
    <property type="component" value="Unassembled WGS sequence"/>
</dbReference>
<proteinExistence type="predicted"/>
<organism evidence="3 4">
    <name type="scientific">Iningainema tapete BLCC-T55</name>
    <dbReference type="NCBI Taxonomy" id="2748662"/>
    <lineage>
        <taxon>Bacteria</taxon>
        <taxon>Bacillati</taxon>
        <taxon>Cyanobacteriota</taxon>
        <taxon>Cyanophyceae</taxon>
        <taxon>Nostocales</taxon>
        <taxon>Scytonemataceae</taxon>
        <taxon>Iningainema tapete</taxon>
    </lineage>
</organism>
<reference evidence="3" key="1">
    <citation type="submission" date="2020-09" db="EMBL/GenBank/DDBJ databases">
        <title>Iningainema tapete sp. nov. (Scytonemataceae, Cyanobacteria) from greenhouses in central Florida (USA) produces two types of nodularin with biosynthetic potential for microcystin-LR and anabaenopeptins.</title>
        <authorList>
            <person name="Berthold D.E."/>
            <person name="Lefler F.W."/>
            <person name="Huang I.-S."/>
            <person name="Abdulla H."/>
            <person name="Zimba P.V."/>
            <person name="Laughinghouse H.D. IV."/>
        </authorList>
    </citation>
    <scope>NUCLEOTIDE SEQUENCE</scope>
    <source>
        <strain evidence="3">BLCCT55</strain>
    </source>
</reference>
<dbReference type="EMBL" id="JACXAE010000027">
    <property type="protein sequence ID" value="MBD2771638.1"/>
    <property type="molecule type" value="Genomic_DNA"/>
</dbReference>
<dbReference type="EMBL" id="JACXAE010000027">
    <property type="protein sequence ID" value="MBD2771639.1"/>
    <property type="molecule type" value="Genomic_DNA"/>
</dbReference>
<dbReference type="AlphaFoldDB" id="A0A8J6XBH6"/>
<name>A0A8J6XBH6_9CYAN</name>
<comment type="caution">
    <text evidence="3">The sequence shown here is derived from an EMBL/GenBank/DDBJ whole genome shotgun (WGS) entry which is preliminary data.</text>
</comment>